<keyword evidence="3" id="KW-0472">Membrane</keyword>
<comment type="similarity">
    <text evidence="1">Belongs to the ATP-dependent AMP-binding enzyme family.</text>
</comment>
<dbReference type="PROSITE" id="PS00455">
    <property type="entry name" value="AMP_BINDING"/>
    <property type="match status" value="1"/>
</dbReference>
<dbReference type="InterPro" id="IPR042099">
    <property type="entry name" value="ANL_N_sf"/>
</dbReference>
<evidence type="ECO:0000256" key="2">
    <source>
        <dbReference type="ARBA" id="ARBA00022598"/>
    </source>
</evidence>
<organism evidence="6 7">
    <name type="scientific">Desulfonema magnum</name>
    <dbReference type="NCBI Taxonomy" id="45655"/>
    <lineage>
        <taxon>Bacteria</taxon>
        <taxon>Pseudomonadati</taxon>
        <taxon>Thermodesulfobacteriota</taxon>
        <taxon>Desulfobacteria</taxon>
        <taxon>Desulfobacterales</taxon>
        <taxon>Desulfococcaceae</taxon>
        <taxon>Desulfonema</taxon>
    </lineage>
</organism>
<accession>A0A975BS18</accession>
<protein>
    <submittedName>
        <fullName evidence="6">AMP-dependent synthetase/ligase</fullName>
    </submittedName>
</protein>
<gene>
    <name evidence="6" type="ORF">dnm_065910</name>
</gene>
<dbReference type="InterPro" id="IPR045851">
    <property type="entry name" value="AMP-bd_C_sf"/>
</dbReference>
<name>A0A975BS18_9BACT</name>
<dbReference type="InterPro" id="IPR025110">
    <property type="entry name" value="AMP-bd_C"/>
</dbReference>
<evidence type="ECO:0000256" key="3">
    <source>
        <dbReference type="SAM" id="Phobius"/>
    </source>
</evidence>
<dbReference type="InterPro" id="IPR050237">
    <property type="entry name" value="ATP-dep_AMP-bd_enzyme"/>
</dbReference>
<dbReference type="PANTHER" id="PTHR43767:SF1">
    <property type="entry name" value="NONRIBOSOMAL PEPTIDE SYNTHASE PES1 (EUROFUNG)-RELATED"/>
    <property type="match status" value="1"/>
</dbReference>
<dbReference type="InterPro" id="IPR000873">
    <property type="entry name" value="AMP-dep_synth/lig_dom"/>
</dbReference>
<proteinExistence type="inferred from homology"/>
<dbReference type="GO" id="GO:0016878">
    <property type="term" value="F:acid-thiol ligase activity"/>
    <property type="evidence" value="ECO:0007669"/>
    <property type="project" value="UniProtKB-ARBA"/>
</dbReference>
<dbReference type="PANTHER" id="PTHR43767">
    <property type="entry name" value="LONG-CHAIN-FATTY-ACID--COA LIGASE"/>
    <property type="match status" value="1"/>
</dbReference>
<evidence type="ECO:0000313" key="7">
    <source>
        <dbReference type="Proteomes" id="UP000663722"/>
    </source>
</evidence>
<evidence type="ECO:0000259" key="5">
    <source>
        <dbReference type="Pfam" id="PF13193"/>
    </source>
</evidence>
<dbReference type="AlphaFoldDB" id="A0A975BS18"/>
<feature type="domain" description="AMP-dependent synthetase/ligase" evidence="4">
    <location>
        <begin position="12"/>
        <end position="359"/>
    </location>
</feature>
<dbReference type="KEGG" id="dmm:dnm_065910"/>
<dbReference type="InterPro" id="IPR020845">
    <property type="entry name" value="AMP-binding_CS"/>
</dbReference>
<dbReference type="FunFam" id="3.30.300.30:FF:000008">
    <property type="entry name" value="2,3-dihydroxybenzoate-AMP ligase"/>
    <property type="match status" value="1"/>
</dbReference>
<dbReference type="EMBL" id="CP061800">
    <property type="protein sequence ID" value="QTA90530.1"/>
    <property type="molecule type" value="Genomic_DNA"/>
</dbReference>
<feature type="transmembrane region" description="Helical" evidence="3">
    <location>
        <begin position="62"/>
        <end position="85"/>
    </location>
</feature>
<keyword evidence="7" id="KW-1185">Reference proteome</keyword>
<keyword evidence="3" id="KW-1133">Transmembrane helix</keyword>
<dbReference type="Pfam" id="PF13193">
    <property type="entry name" value="AMP-binding_C"/>
    <property type="match status" value="1"/>
</dbReference>
<dbReference type="Proteomes" id="UP000663722">
    <property type="component" value="Chromosome"/>
</dbReference>
<dbReference type="SUPFAM" id="SSF56801">
    <property type="entry name" value="Acetyl-CoA synthetase-like"/>
    <property type="match status" value="1"/>
</dbReference>
<dbReference type="RefSeq" id="WP_207678694.1">
    <property type="nucleotide sequence ID" value="NZ_CP061800.1"/>
</dbReference>
<reference evidence="6" key="1">
    <citation type="journal article" date="2021" name="Microb. Physiol.">
        <title>Proteogenomic Insights into the Physiology of Marine, Sulfate-Reducing, Filamentous Desulfonema limicola and Desulfonema magnum.</title>
        <authorList>
            <person name="Schnaars V."/>
            <person name="Wohlbrand L."/>
            <person name="Scheve S."/>
            <person name="Hinrichs C."/>
            <person name="Reinhardt R."/>
            <person name="Rabus R."/>
        </authorList>
    </citation>
    <scope>NUCLEOTIDE SEQUENCE</scope>
    <source>
        <strain evidence="6">4be13</strain>
    </source>
</reference>
<evidence type="ECO:0000313" key="6">
    <source>
        <dbReference type="EMBL" id="QTA90530.1"/>
    </source>
</evidence>
<keyword evidence="2" id="KW-0436">Ligase</keyword>
<dbReference type="Pfam" id="PF00501">
    <property type="entry name" value="AMP-binding"/>
    <property type="match status" value="1"/>
</dbReference>
<feature type="domain" description="AMP-binding enzyme C-terminal" evidence="5">
    <location>
        <begin position="409"/>
        <end position="484"/>
    </location>
</feature>
<evidence type="ECO:0000259" key="4">
    <source>
        <dbReference type="Pfam" id="PF00501"/>
    </source>
</evidence>
<sequence>MNIANILTRTAIFFPDAVAVVEGERNITYKQFDQESGRIAAALTQAGIRPGDHVALCAPNSYAWLAFYFGVIKAGAVAVTVASLLKKQELHPIIDDCQPKIIFTWDEKLEDLEEIRDRDYLRFIVSKSEENTFEGLLGKGHSNFKTIDRDRKDTAAVLYTGGTTGTSKGVLLSHENLQTSVHNVAFSERSVHTDRALCFLPLNHVFAQVHIMGSTVFSGGTLIVQPSFDMDKLLYAVEHLGATKVYSVPTVYIRLLALDDLEQRFASVRYCMSAAATMAAELVKAWKGRTGLDIHEAYGMTESAAMVTFNHYYRHVVGSVGTPPNLVEVQIRDLDGNILPTGQEGEICICGPNIMKGYLGKPEETAASFWGPWFKSGDIGLLDDDGYLYIVDRLKDLIITGGENVYPREIEELLYAREEVQECAVVGLSDKEYGERVVATIVPKEKQKVDPQAIKTFLKEQLASYKVPKAYIELEEMPKSNTGKILKREIKKHLAKTETQKN</sequence>
<keyword evidence="3" id="KW-0812">Transmembrane</keyword>
<dbReference type="Gene3D" id="3.30.300.30">
    <property type="match status" value="1"/>
</dbReference>
<dbReference type="Gene3D" id="3.40.50.12780">
    <property type="entry name" value="N-terminal domain of ligase-like"/>
    <property type="match status" value="1"/>
</dbReference>
<evidence type="ECO:0000256" key="1">
    <source>
        <dbReference type="ARBA" id="ARBA00006432"/>
    </source>
</evidence>